<comment type="caution">
    <text evidence="1">The sequence shown here is derived from an EMBL/GenBank/DDBJ whole genome shotgun (WGS) entry which is preliminary data.</text>
</comment>
<accession>A0ABQ9IG04</accession>
<proteinExistence type="predicted"/>
<keyword evidence="2" id="KW-1185">Reference proteome</keyword>
<name>A0ABQ9IG04_9NEOP</name>
<evidence type="ECO:0000313" key="1">
    <source>
        <dbReference type="EMBL" id="KAJ8895608.1"/>
    </source>
</evidence>
<dbReference type="Proteomes" id="UP001159363">
    <property type="component" value="Chromosome 1"/>
</dbReference>
<gene>
    <name evidence="1" type="ORF">PR048_000944</name>
</gene>
<organism evidence="1 2">
    <name type="scientific">Dryococelus australis</name>
    <dbReference type="NCBI Taxonomy" id="614101"/>
    <lineage>
        <taxon>Eukaryota</taxon>
        <taxon>Metazoa</taxon>
        <taxon>Ecdysozoa</taxon>
        <taxon>Arthropoda</taxon>
        <taxon>Hexapoda</taxon>
        <taxon>Insecta</taxon>
        <taxon>Pterygota</taxon>
        <taxon>Neoptera</taxon>
        <taxon>Polyneoptera</taxon>
        <taxon>Phasmatodea</taxon>
        <taxon>Verophasmatodea</taxon>
        <taxon>Anareolatae</taxon>
        <taxon>Phasmatidae</taxon>
        <taxon>Eurycanthinae</taxon>
        <taxon>Dryococelus</taxon>
    </lineage>
</organism>
<reference evidence="1 2" key="1">
    <citation type="submission" date="2023-02" db="EMBL/GenBank/DDBJ databases">
        <title>LHISI_Scaffold_Assembly.</title>
        <authorList>
            <person name="Stuart O.P."/>
            <person name="Cleave R."/>
            <person name="Magrath M.J.L."/>
            <person name="Mikheyev A.S."/>
        </authorList>
    </citation>
    <scope>NUCLEOTIDE SEQUENCE [LARGE SCALE GENOMIC DNA]</scope>
    <source>
        <strain evidence="1">Daus_M_001</strain>
        <tissue evidence="1">Leg muscle</tissue>
    </source>
</reference>
<evidence type="ECO:0000313" key="2">
    <source>
        <dbReference type="Proteomes" id="UP001159363"/>
    </source>
</evidence>
<sequence>MAERSDKNSTDWRLLACPPRSLDLNPTELIWLLFGPISVNCGDQHSSRPQPVLRGIHITPLHLRHHNERGAARYQAGVAIQLLITHHLRHNLATDETRQQRSRNRVLESSGWRESSGNCVVPAVIVFPPSRERSGFIHTSYLPPSCHRVSLASYRAFALSHVVSDAGRLEAVADERSDAGISVVNHDGVFAPRGSKACPRVLASLLGRKKKLYLGITERSESQGSFSRQTIVGFFFRVIFAIPIPSKRRLRKDQHGWCEFGIETGKGLITFPSVMPEDIPGDGLRMTEKTHNEGAAVVERLGRRSHSTKVNRVQSQARSLRIFASENRAGRCRWSEGFLGDILFPLSLHSTAASFPPHLTLTGSHDLVVKSRPNLSTQLITKQRFHQPTCSTNVLYPCVLTAILKQGARLLLFRKSTMKHESRQCGYYVATSYVLHRINVQVWRLCLARGTMLAITRRHYTLTSIPADYELAASEHLTSESWMRRGKSGFEHPWNVTEEENGITRKHNSPPFSLPQPLSMALYATPPLLEFRFSIQHLIRCHSQWVVGYMFGYSDMDQNMTWAIKTVCESFTHSTSSNFRPLDQVAGNCKTSHRFWVCTNQGKQFSSLAVDGAALRRRTSETSVRHTNVCQSWLLPHLSRLWTGPLSTARRDLAQGGLRPKRERLFVPRLPPHQLLIIAVTIAF</sequence>
<dbReference type="EMBL" id="JARBHB010000001">
    <property type="protein sequence ID" value="KAJ8895608.1"/>
    <property type="molecule type" value="Genomic_DNA"/>
</dbReference>
<protein>
    <submittedName>
        <fullName evidence="1">Uncharacterized protein</fullName>
    </submittedName>
</protein>